<keyword evidence="2" id="KW-1185">Reference proteome</keyword>
<evidence type="ECO:0000313" key="2">
    <source>
        <dbReference type="Proteomes" id="UP000250028"/>
    </source>
</evidence>
<dbReference type="Pfam" id="PF14584">
    <property type="entry name" value="DUF4446"/>
    <property type="match status" value="1"/>
</dbReference>
<accession>A0A2Y9A1H0</accession>
<organism evidence="1 2">
    <name type="scientific">Branchiibius hedensis</name>
    <dbReference type="NCBI Taxonomy" id="672460"/>
    <lineage>
        <taxon>Bacteria</taxon>
        <taxon>Bacillati</taxon>
        <taxon>Actinomycetota</taxon>
        <taxon>Actinomycetes</taxon>
        <taxon>Micrococcales</taxon>
        <taxon>Dermacoccaceae</taxon>
        <taxon>Branchiibius</taxon>
    </lineage>
</organism>
<reference evidence="2" key="1">
    <citation type="submission" date="2016-10" db="EMBL/GenBank/DDBJ databases">
        <authorList>
            <person name="Varghese N."/>
            <person name="Submissions S."/>
        </authorList>
    </citation>
    <scope>NUCLEOTIDE SEQUENCE [LARGE SCALE GENOMIC DNA]</scope>
    <source>
        <strain evidence="2">DSM 22951</strain>
    </source>
</reference>
<dbReference type="AlphaFoldDB" id="A0A2Y9A1H0"/>
<sequence>MTRSVYARRTLIPVSTALLVLALTFAVLALVVALAAVLRLRAIQRQFMALWPPDQRRDALAVLTRQADRSTAIERRVGALDARVDGLSPHVAAALRHVAVVRYDAFGDPGGRLSFSAALLDDSGDGLVITSIHARDESRTYAKGVLAGRSEVKLTPEEQQAIAAARTNRKDA</sequence>
<protein>
    <recommendedName>
        <fullName evidence="3">DUF4446 family protein</fullName>
    </recommendedName>
</protein>
<dbReference type="Proteomes" id="UP000250028">
    <property type="component" value="Unassembled WGS sequence"/>
</dbReference>
<proteinExistence type="predicted"/>
<gene>
    <name evidence="1" type="ORF">SAMN04489750_3437</name>
</gene>
<name>A0A2Y9A1H0_9MICO</name>
<dbReference type="EMBL" id="UESZ01000001">
    <property type="protein sequence ID" value="SSA36057.1"/>
    <property type="molecule type" value="Genomic_DNA"/>
</dbReference>
<dbReference type="OrthoDB" id="5244042at2"/>
<evidence type="ECO:0000313" key="1">
    <source>
        <dbReference type="EMBL" id="SSA36057.1"/>
    </source>
</evidence>
<dbReference type="InterPro" id="IPR027981">
    <property type="entry name" value="DUF4446"/>
</dbReference>
<evidence type="ECO:0008006" key="3">
    <source>
        <dbReference type="Google" id="ProtNLM"/>
    </source>
</evidence>